<organism evidence="3 4">
    <name type="scientific">Metarhizium robertsii</name>
    <dbReference type="NCBI Taxonomy" id="568076"/>
    <lineage>
        <taxon>Eukaryota</taxon>
        <taxon>Fungi</taxon>
        <taxon>Dikarya</taxon>
        <taxon>Ascomycota</taxon>
        <taxon>Pezizomycotina</taxon>
        <taxon>Sordariomycetes</taxon>
        <taxon>Hypocreomycetidae</taxon>
        <taxon>Hypocreales</taxon>
        <taxon>Clavicipitaceae</taxon>
        <taxon>Metarhizium</taxon>
    </lineage>
</organism>
<dbReference type="PANTHER" id="PTHR32440">
    <property type="entry name" value="PHOSPHATASE DCR2-RELATED-RELATED"/>
    <property type="match status" value="1"/>
</dbReference>
<evidence type="ECO:0000256" key="1">
    <source>
        <dbReference type="SAM" id="SignalP"/>
    </source>
</evidence>
<dbReference type="OrthoDB" id="783096at2759"/>
<dbReference type="CDD" id="cd07383">
    <property type="entry name" value="MPP_Dcr2"/>
    <property type="match status" value="1"/>
</dbReference>
<proteinExistence type="predicted"/>
<dbReference type="Pfam" id="PF00149">
    <property type="entry name" value="Metallophos"/>
    <property type="match status" value="1"/>
</dbReference>
<accession>A0A0A1URP9</accession>
<dbReference type="InterPro" id="IPR029052">
    <property type="entry name" value="Metallo-depent_PP-like"/>
</dbReference>
<dbReference type="AlphaFoldDB" id="A0A0A1URP9"/>
<feature type="chain" id="PRO_5001981079" evidence="1">
    <location>
        <begin position="18"/>
        <end position="406"/>
    </location>
</feature>
<dbReference type="EMBL" id="JELW01000027">
    <property type="protein sequence ID" value="EXU98325.1"/>
    <property type="molecule type" value="Genomic_DNA"/>
</dbReference>
<evidence type="ECO:0000259" key="2">
    <source>
        <dbReference type="Pfam" id="PF00149"/>
    </source>
</evidence>
<comment type="caution">
    <text evidence="3">The sequence shown here is derived from an EMBL/GenBank/DDBJ whole genome shotgun (WGS) entry which is preliminary data.</text>
</comment>
<sequence>MVRSILLVAALAGFTHQTAIPCTNNAKLPSLKFRDDGKFQIAVFSDFHLAESAATPRGPKQDNKTIQVMADVLDKDRPDLVVLNGDLITGEVTLKDNSTDYIDPLVAPLVERKLTWASTYGNHDHTFSLSAENIFSREHEYVGARTQRMVRTAEAGVSNYFLPVYARSCKDTTACDPELLLWFFDSRGGAYYQRPTAAGAPTPQPNWVDTTVVEWFQGTNAAFVQRAGRVIPSLAFVHIPPNATSHAQRRIHPNRNPGIDLEQVSQQSQGWCANGTQDWDNPRCRYGGFDVPFMSALASTPGLMGLFYGHDHANTWCYRWDGEVPGTGIVARGINLCYGQHTGYGGYGDFIRGGREIVLDEERLKRFEVDTYMRLEDGRTVGAVSLNATFNQDWYPATPNDQTKLE</sequence>
<dbReference type="eggNOG" id="KOG1432">
    <property type="taxonomic scope" value="Eukaryota"/>
</dbReference>
<feature type="signal peptide" evidence="1">
    <location>
        <begin position="1"/>
        <end position="17"/>
    </location>
</feature>
<dbReference type="SUPFAM" id="SSF56300">
    <property type="entry name" value="Metallo-dependent phosphatases"/>
    <property type="match status" value="1"/>
</dbReference>
<keyword evidence="1" id="KW-0732">Signal</keyword>
<dbReference type="GO" id="GO:0005737">
    <property type="term" value="C:cytoplasm"/>
    <property type="evidence" value="ECO:0007669"/>
    <property type="project" value="TreeGrafter"/>
</dbReference>
<dbReference type="PANTHER" id="PTHR32440:SF11">
    <property type="entry name" value="METALLOPHOSPHOESTERASE DOMAIN-CONTAINING PROTEIN"/>
    <property type="match status" value="1"/>
</dbReference>
<dbReference type="Gene3D" id="3.60.21.10">
    <property type="match status" value="1"/>
</dbReference>
<name>A0A0A1URP9_9HYPO</name>
<feature type="domain" description="Calcineurin-like phosphoesterase" evidence="2">
    <location>
        <begin position="40"/>
        <end position="147"/>
    </location>
</feature>
<dbReference type="InterPro" id="IPR004843">
    <property type="entry name" value="Calcineurin-like_PHP"/>
</dbReference>
<reference evidence="3 4" key="1">
    <citation type="submission" date="2014-02" db="EMBL/GenBank/DDBJ databases">
        <title>The genome sequence of the entomopathogenic fungus Metarhizium robertsii ARSEF 2575.</title>
        <authorList>
            <person name="Giuliano Garisto Donzelli B."/>
            <person name="Roe B.A."/>
            <person name="Macmil S.L."/>
            <person name="Krasnoff S.B."/>
            <person name="Gibson D.M."/>
        </authorList>
    </citation>
    <scope>NUCLEOTIDE SEQUENCE [LARGE SCALE GENOMIC DNA]</scope>
    <source>
        <strain evidence="3 4">ARSEF 2575</strain>
    </source>
</reference>
<gene>
    <name evidence="3" type="ORF">X797_008502</name>
</gene>
<dbReference type="Proteomes" id="UP000030151">
    <property type="component" value="Unassembled WGS sequence"/>
</dbReference>
<evidence type="ECO:0000313" key="4">
    <source>
        <dbReference type="Proteomes" id="UP000030151"/>
    </source>
</evidence>
<protein>
    <submittedName>
        <fullName evidence="3">Calcineurin-like phosphoesterase</fullName>
    </submittedName>
</protein>
<evidence type="ECO:0000313" key="3">
    <source>
        <dbReference type="EMBL" id="EXU98325.1"/>
    </source>
</evidence>
<dbReference type="GO" id="GO:0016788">
    <property type="term" value="F:hydrolase activity, acting on ester bonds"/>
    <property type="evidence" value="ECO:0007669"/>
    <property type="project" value="TreeGrafter"/>
</dbReference>
<dbReference type="HOGENOM" id="CLU_019692_1_1_1"/>